<evidence type="ECO:0000313" key="4">
    <source>
        <dbReference type="Proteomes" id="UP000323300"/>
    </source>
</evidence>
<evidence type="ECO:0000256" key="2">
    <source>
        <dbReference type="SAM" id="SignalP"/>
    </source>
</evidence>
<evidence type="ECO:0000256" key="1">
    <source>
        <dbReference type="SAM" id="MobiDB-lite"/>
    </source>
</evidence>
<accession>A0A1I4E7B1</accession>
<evidence type="ECO:0000313" key="3">
    <source>
        <dbReference type="EMBL" id="SFL01143.1"/>
    </source>
</evidence>
<dbReference type="RefSeq" id="WP_149763008.1">
    <property type="nucleotide sequence ID" value="NZ_BSPE01000066.1"/>
</dbReference>
<dbReference type="AlphaFoldDB" id="A0A1I4E7B1"/>
<feature type="region of interest" description="Disordered" evidence="1">
    <location>
        <begin position="54"/>
        <end position="88"/>
    </location>
</feature>
<dbReference type="EMBL" id="FOSL01000023">
    <property type="protein sequence ID" value="SFL01143.1"/>
    <property type="molecule type" value="Genomic_DNA"/>
</dbReference>
<name>A0A1I4E7B1_9HYPH</name>
<gene>
    <name evidence="3" type="ORF">SAMN04488498_12320</name>
</gene>
<reference evidence="3 4" key="1">
    <citation type="submission" date="2016-10" db="EMBL/GenBank/DDBJ databases">
        <authorList>
            <person name="Varghese N."/>
            <person name="Submissions S."/>
        </authorList>
    </citation>
    <scope>NUCLEOTIDE SEQUENCE [LARGE SCALE GENOMIC DNA]</scope>
    <source>
        <strain evidence="3 4">DSM 21822</strain>
    </source>
</reference>
<dbReference type="OrthoDB" id="8085595at2"/>
<dbReference type="PROSITE" id="PS51257">
    <property type="entry name" value="PROKAR_LIPOPROTEIN"/>
    <property type="match status" value="1"/>
</dbReference>
<keyword evidence="4" id="KW-1185">Reference proteome</keyword>
<feature type="signal peptide" evidence="2">
    <location>
        <begin position="1"/>
        <end position="18"/>
    </location>
</feature>
<organism evidence="3 4">
    <name type="scientific">Neomesorhizobium albiziae</name>
    <dbReference type="NCBI Taxonomy" id="335020"/>
    <lineage>
        <taxon>Bacteria</taxon>
        <taxon>Pseudomonadati</taxon>
        <taxon>Pseudomonadota</taxon>
        <taxon>Alphaproteobacteria</taxon>
        <taxon>Hyphomicrobiales</taxon>
        <taxon>Phyllobacteriaceae</taxon>
        <taxon>Neomesorhizobium</taxon>
    </lineage>
</organism>
<proteinExistence type="predicted"/>
<dbReference type="Proteomes" id="UP000323300">
    <property type="component" value="Unassembled WGS sequence"/>
</dbReference>
<protein>
    <submittedName>
        <fullName evidence="3">Uncharacterized protein</fullName>
    </submittedName>
</protein>
<feature type="compositionally biased region" description="Low complexity" evidence="1">
    <location>
        <begin position="67"/>
        <end position="88"/>
    </location>
</feature>
<keyword evidence="2" id="KW-0732">Signal</keyword>
<sequence length="88" mass="9034">MANILKIGFALLAAAAGAGCTTEDYTRADGLTSSAGNAMYANTVMQMVDPWQPGVQHTKLRVPADRNSQANASPADAPSQPAAPSTTE</sequence>
<feature type="chain" id="PRO_5009302690" evidence="2">
    <location>
        <begin position="19"/>
        <end position="88"/>
    </location>
</feature>